<name>A0A4Q9VFN9_9HYPH</name>
<dbReference type="InterPro" id="IPR039672">
    <property type="entry name" value="MFS_2"/>
</dbReference>
<feature type="transmembrane region" description="Helical" evidence="3">
    <location>
        <begin position="91"/>
        <end position="116"/>
    </location>
</feature>
<feature type="transmembrane region" description="Helical" evidence="3">
    <location>
        <begin position="532"/>
        <end position="559"/>
    </location>
</feature>
<accession>A0A4Q9VFN9</accession>
<reference evidence="4 5" key="1">
    <citation type="submission" date="2019-02" db="EMBL/GenBank/DDBJ databases">
        <title>Siculibacillus lacustris gen. nov., sp. nov., a new rosette-forming bacterium isolated from a freshwater crater lake (Lake St. Ana, Romania).</title>
        <authorList>
            <person name="Felfoldi T."/>
            <person name="Marton Z."/>
            <person name="Szabo A."/>
            <person name="Mentes A."/>
            <person name="Boka K."/>
            <person name="Marialigeti K."/>
            <person name="Mathe I."/>
            <person name="Koncz M."/>
            <person name="Schumann P."/>
            <person name="Toth E."/>
        </authorList>
    </citation>
    <scope>NUCLEOTIDE SEQUENCE [LARGE SCALE GENOMIC DNA]</scope>
    <source>
        <strain evidence="4 5">SA-279</strain>
    </source>
</reference>
<feature type="transmembrane region" description="Helical" evidence="3">
    <location>
        <begin position="265"/>
        <end position="287"/>
    </location>
</feature>
<dbReference type="PANTHER" id="PTHR11328:SF24">
    <property type="entry name" value="MAJOR FACILITATOR SUPERFAMILY (MFS) PROFILE DOMAIN-CONTAINING PROTEIN"/>
    <property type="match status" value="1"/>
</dbReference>
<dbReference type="Pfam" id="PF13347">
    <property type="entry name" value="MFS_2"/>
    <property type="match status" value="1"/>
</dbReference>
<dbReference type="PANTHER" id="PTHR11328">
    <property type="entry name" value="MAJOR FACILITATOR SUPERFAMILY DOMAIN-CONTAINING PROTEIN"/>
    <property type="match status" value="1"/>
</dbReference>
<dbReference type="AlphaFoldDB" id="A0A4Q9VFN9"/>
<organism evidence="4 5">
    <name type="scientific">Siculibacillus lacustris</name>
    <dbReference type="NCBI Taxonomy" id="1549641"/>
    <lineage>
        <taxon>Bacteria</taxon>
        <taxon>Pseudomonadati</taxon>
        <taxon>Pseudomonadota</taxon>
        <taxon>Alphaproteobacteria</taxon>
        <taxon>Hyphomicrobiales</taxon>
        <taxon>Ancalomicrobiaceae</taxon>
        <taxon>Siculibacillus</taxon>
    </lineage>
</organism>
<protein>
    <submittedName>
        <fullName evidence="4">MFS transporter</fullName>
    </submittedName>
</protein>
<dbReference type="GO" id="GO:0005886">
    <property type="term" value="C:plasma membrane"/>
    <property type="evidence" value="ECO:0007669"/>
    <property type="project" value="TreeGrafter"/>
</dbReference>
<dbReference type="Proteomes" id="UP000292781">
    <property type="component" value="Unassembled WGS sequence"/>
</dbReference>
<comment type="caution">
    <text evidence="4">The sequence shown here is derived from an EMBL/GenBank/DDBJ whole genome shotgun (WGS) entry which is preliminary data.</text>
</comment>
<keyword evidence="3" id="KW-0812">Transmembrane</keyword>
<gene>
    <name evidence="4" type="ORF">EYW49_19795</name>
</gene>
<comment type="similarity">
    <text evidence="1">Belongs to the sodium:galactoside symporter (TC 2.A.2) family.</text>
</comment>
<dbReference type="GO" id="GO:0008643">
    <property type="term" value="P:carbohydrate transport"/>
    <property type="evidence" value="ECO:0007669"/>
    <property type="project" value="InterPro"/>
</dbReference>
<evidence type="ECO:0000256" key="3">
    <source>
        <dbReference type="SAM" id="Phobius"/>
    </source>
</evidence>
<dbReference type="OrthoDB" id="181905at2"/>
<feature type="transmembrane region" description="Helical" evidence="3">
    <location>
        <begin position="405"/>
        <end position="427"/>
    </location>
</feature>
<evidence type="ECO:0000256" key="1">
    <source>
        <dbReference type="ARBA" id="ARBA00009617"/>
    </source>
</evidence>
<evidence type="ECO:0000313" key="4">
    <source>
        <dbReference type="EMBL" id="TBW33627.1"/>
    </source>
</evidence>
<feature type="transmembrane region" description="Helical" evidence="3">
    <location>
        <begin position="313"/>
        <end position="338"/>
    </location>
</feature>
<sequence length="591" mass="64462">MSWSVAADRSGRRSPEIRPAQGRPALRSIDTSGAVRQTCHRTLVGIQHPRTDETADGPAPRDAIESPNPMTDQTKRPETAAASGDLSLSRLLAFAAPALPIAAFQLPFVIIVPKYYADNVGLSLTLVGALIIAVRLIDAMLDPFIGYFSDHSRPKWGRRRTWFGIAAIPTTIGALMVFRPFPDVDPSNTLFWGGWFFVWSVMMSLGYTALSLSHQSWAAEISTSYYGRNRTFAAREVSVVMGTLVATGLPFVLSRVGLPGDEPVLIGLSLLVGIALPLLAFGTVRFVPEPRHTKHAPTPFMTGIRGMRDNAPFLRLLLAFALSNMANGVPAAILLYFVRDYIHGNEETQRFFLLLYFLAGVLSTPLWLWVSRKTSKHRAWSIAMIVASIAFVWTPFVGFDTLGPWSVWAFGVIMIFAGMAVGADLMLPPSMQSDVIDLDTARTGEQHTGFYFAIWALATKIALSIALGFGFVILGAVGFNKGAVSEPAAVVEQIQTVGPTDVSGIVPVEPGKKIVKKHHTTSETRPIRQSPLALWTLAILYAWVPVVLKLIAVTLVWNFPVGPAEQARLRAEIEANLADERRRNGNGNGAH</sequence>
<proteinExistence type="inferred from homology"/>
<feature type="transmembrane region" description="Helical" evidence="3">
    <location>
        <begin position="232"/>
        <end position="253"/>
    </location>
</feature>
<dbReference type="InterPro" id="IPR036259">
    <property type="entry name" value="MFS_trans_sf"/>
</dbReference>
<dbReference type="EMBL" id="SJFN01000041">
    <property type="protein sequence ID" value="TBW33627.1"/>
    <property type="molecule type" value="Genomic_DNA"/>
</dbReference>
<keyword evidence="3" id="KW-1133">Transmembrane helix</keyword>
<feature type="transmembrane region" description="Helical" evidence="3">
    <location>
        <begin position="190"/>
        <end position="212"/>
    </location>
</feature>
<evidence type="ECO:0000256" key="2">
    <source>
        <dbReference type="SAM" id="MobiDB-lite"/>
    </source>
</evidence>
<feature type="transmembrane region" description="Helical" evidence="3">
    <location>
        <begin position="122"/>
        <end position="141"/>
    </location>
</feature>
<feature type="transmembrane region" description="Helical" evidence="3">
    <location>
        <begin position="448"/>
        <end position="477"/>
    </location>
</feature>
<dbReference type="SUPFAM" id="SSF103473">
    <property type="entry name" value="MFS general substrate transporter"/>
    <property type="match status" value="1"/>
</dbReference>
<evidence type="ECO:0000313" key="5">
    <source>
        <dbReference type="Proteomes" id="UP000292781"/>
    </source>
</evidence>
<dbReference type="GO" id="GO:0015293">
    <property type="term" value="F:symporter activity"/>
    <property type="evidence" value="ECO:0007669"/>
    <property type="project" value="InterPro"/>
</dbReference>
<feature type="transmembrane region" description="Helical" evidence="3">
    <location>
        <begin position="161"/>
        <end position="178"/>
    </location>
</feature>
<keyword evidence="3" id="KW-0472">Membrane</keyword>
<feature type="transmembrane region" description="Helical" evidence="3">
    <location>
        <begin position="350"/>
        <end position="370"/>
    </location>
</feature>
<feature type="region of interest" description="Disordered" evidence="2">
    <location>
        <begin position="1"/>
        <end position="80"/>
    </location>
</feature>
<dbReference type="Gene3D" id="1.20.1250.20">
    <property type="entry name" value="MFS general substrate transporter like domains"/>
    <property type="match status" value="2"/>
</dbReference>
<keyword evidence="5" id="KW-1185">Reference proteome</keyword>
<feature type="transmembrane region" description="Helical" evidence="3">
    <location>
        <begin position="382"/>
        <end position="399"/>
    </location>
</feature>